<reference evidence="3 4" key="1">
    <citation type="submission" date="2019-07" db="EMBL/GenBank/DDBJ databases">
        <title>De Novo Assembly of kiwifruit Actinidia rufa.</title>
        <authorList>
            <person name="Sugita-Konishi S."/>
            <person name="Sato K."/>
            <person name="Mori E."/>
            <person name="Abe Y."/>
            <person name="Kisaki G."/>
            <person name="Hamano K."/>
            <person name="Suezawa K."/>
            <person name="Otani M."/>
            <person name="Fukuda T."/>
            <person name="Manabe T."/>
            <person name="Gomi K."/>
            <person name="Tabuchi M."/>
            <person name="Akimitsu K."/>
            <person name="Kataoka I."/>
        </authorList>
    </citation>
    <scope>NUCLEOTIDE SEQUENCE [LARGE SCALE GENOMIC DNA]</scope>
    <source>
        <strain evidence="4">cv. Fuchu</strain>
    </source>
</reference>
<name>A0A7J0G536_9ERIC</name>
<evidence type="ECO:0000256" key="2">
    <source>
        <dbReference type="SAM" id="Phobius"/>
    </source>
</evidence>
<dbReference type="AlphaFoldDB" id="A0A7J0G536"/>
<feature type="transmembrane region" description="Helical" evidence="2">
    <location>
        <begin position="107"/>
        <end position="128"/>
    </location>
</feature>
<feature type="transmembrane region" description="Helical" evidence="2">
    <location>
        <begin position="39"/>
        <end position="58"/>
    </location>
</feature>
<feature type="transmembrane region" description="Helical" evidence="2">
    <location>
        <begin position="12"/>
        <end position="33"/>
    </location>
</feature>
<dbReference type="Pfam" id="PF10269">
    <property type="entry name" value="Tmemb_185A"/>
    <property type="match status" value="1"/>
</dbReference>
<comment type="caution">
    <text evidence="3">The sequence shown here is derived from an EMBL/GenBank/DDBJ whole genome shotgun (WGS) entry which is preliminary data.</text>
</comment>
<evidence type="ECO:0000256" key="1">
    <source>
        <dbReference type="SAM" id="MobiDB-lite"/>
    </source>
</evidence>
<dbReference type="PANTHER" id="PTHR46859">
    <property type="entry name" value="TRANSMEMBRANE FRAGILE-X-F-ASSOCIATED PROTEIN"/>
    <property type="match status" value="1"/>
</dbReference>
<organism evidence="3 4">
    <name type="scientific">Actinidia rufa</name>
    <dbReference type="NCBI Taxonomy" id="165716"/>
    <lineage>
        <taxon>Eukaryota</taxon>
        <taxon>Viridiplantae</taxon>
        <taxon>Streptophyta</taxon>
        <taxon>Embryophyta</taxon>
        <taxon>Tracheophyta</taxon>
        <taxon>Spermatophyta</taxon>
        <taxon>Magnoliopsida</taxon>
        <taxon>eudicotyledons</taxon>
        <taxon>Gunneridae</taxon>
        <taxon>Pentapetalae</taxon>
        <taxon>asterids</taxon>
        <taxon>Ericales</taxon>
        <taxon>Actinidiaceae</taxon>
        <taxon>Actinidia</taxon>
    </lineage>
</organism>
<dbReference type="Proteomes" id="UP000585474">
    <property type="component" value="Unassembled WGS sequence"/>
</dbReference>
<dbReference type="EMBL" id="BJWL01000018">
    <property type="protein sequence ID" value="GFZ05905.1"/>
    <property type="molecule type" value="Genomic_DNA"/>
</dbReference>
<keyword evidence="2" id="KW-0472">Membrane</keyword>
<dbReference type="OrthoDB" id="1723101at2759"/>
<keyword evidence="2" id="KW-1133">Transmembrane helix</keyword>
<feature type="region of interest" description="Disordered" evidence="1">
    <location>
        <begin position="220"/>
        <end position="243"/>
    </location>
</feature>
<keyword evidence="4" id="KW-1185">Reference proteome</keyword>
<sequence>MLRRKAMSWRRVSKSLQALAAHAFLFCFTLLLVLKLDHVVYYSWWFILFPLWLFHAVVARGRFSLPAPSVPHGRHWAPCHAVVATPLLIAFELLLCIYLESIDVNSYAALNLKIVFLPLLAFEIIILIDNFRFSSIVDLLDTPTSCVTWTRLKSMEYPCRHDLTRVRVRDLCLVRQFESGYGPSCCRHRSSIEVVAVLRWERSSPSLCPADNIRPVNMLQPDRSAPRLTPTKLRRPLPDSDETSLSGCDLCDLVGVPI</sequence>
<proteinExistence type="predicted"/>
<evidence type="ECO:0000313" key="3">
    <source>
        <dbReference type="EMBL" id="GFZ05905.1"/>
    </source>
</evidence>
<keyword evidence="2 3" id="KW-0812">Transmembrane</keyword>
<dbReference type="InterPro" id="IPR019396">
    <property type="entry name" value="TM_Fragile-X-F-assoc"/>
</dbReference>
<evidence type="ECO:0000313" key="4">
    <source>
        <dbReference type="Proteomes" id="UP000585474"/>
    </source>
</evidence>
<accession>A0A7J0G536</accession>
<dbReference type="PANTHER" id="PTHR46859:SF3">
    <property type="entry name" value="RING-TYPE DOMAIN-CONTAINING PROTEIN"/>
    <property type="match status" value="1"/>
</dbReference>
<protein>
    <submittedName>
        <fullName evidence="3">Transmembrane Fragile-X-F-associated protein</fullName>
    </submittedName>
</protein>
<gene>
    <name evidence="3" type="ORF">Acr_18g0000750</name>
</gene>
<feature type="transmembrane region" description="Helical" evidence="2">
    <location>
        <begin position="79"/>
        <end position="101"/>
    </location>
</feature>